<comment type="caution">
    <text evidence="8">The sequence shown here is derived from an EMBL/GenBank/DDBJ whole genome shotgun (WGS) entry which is preliminary data.</text>
</comment>
<evidence type="ECO:0000256" key="4">
    <source>
        <dbReference type="RuleBase" id="RU004453"/>
    </source>
</evidence>
<feature type="domain" description="SLH" evidence="6">
    <location>
        <begin position="87"/>
        <end position="150"/>
    </location>
</feature>
<dbReference type="RefSeq" id="WP_216481261.1">
    <property type="nucleotide sequence ID" value="NZ_JAHLQJ010000036.1"/>
</dbReference>
<evidence type="ECO:0000259" key="6">
    <source>
        <dbReference type="PROSITE" id="PS51272"/>
    </source>
</evidence>
<dbReference type="PROSITE" id="PS01095">
    <property type="entry name" value="GH18_1"/>
    <property type="match status" value="1"/>
</dbReference>
<dbReference type="PANTHER" id="PTHR46066:SF2">
    <property type="entry name" value="CHITINASE DOMAIN-CONTAINING PROTEIN 1"/>
    <property type="match status" value="1"/>
</dbReference>
<reference evidence="8 9" key="1">
    <citation type="submission" date="2021-06" db="EMBL/GenBank/DDBJ databases">
        <authorList>
            <person name="Sun Q."/>
            <person name="Li D."/>
        </authorList>
    </citation>
    <scope>NUCLEOTIDE SEQUENCE [LARGE SCALE GENOMIC DNA]</scope>
    <source>
        <strain evidence="8 9">MSJ-6</strain>
    </source>
</reference>
<dbReference type="PROSITE" id="PS51272">
    <property type="entry name" value="SLH"/>
    <property type="match status" value="3"/>
</dbReference>
<dbReference type="Proteomes" id="UP000743001">
    <property type="component" value="Unassembled WGS sequence"/>
</dbReference>
<sequence>MKFFCAALLTALLGSAFLPSQTPVLGSGLSFRDLDGSYAKEAIISLTENNIMNGTTASTFSPAQSITRAEFLVTLNRLLGLESVSSAVAAYKDVQPSDWYYSAIQAATGAGLTEGLGDGLFAPKNALTRQEAAIWLQKITGTPSASSSDIQRLEFRDHAAISSWASGAVYAMAKLQLMQGNEGKFEPQQALSRQETAVILDRLLQNTAWSSKLAAKGPDRIQLGWQYQQSNAEFKQSVLTSNVNVLSPRWFFLDADGGISDSGSNELVSWAHQQEKKVWAMFGNRLSQENTKALLASSAKTSAAITKVVQLAQKYGLDGINLDFENVAPSNRKAFTSFVTELAKQLHDKDVTLSVDVSPDLGTDWTEAFDYAAIGKQADYVVLMGYDEHWSGGIAGSVASLPWVRSGLDTLLEKVDASKVILGMPLYTRDWTANLSGATQSSEDLRLGEQMQRIATFGLRPSWNSNLGQYVSSYVSGGKTHQIWLEDSRSLSSKYNMALERNIAGFAYWHIGGETSDIWPSLRNAAKYHDLKAWKP</sequence>
<protein>
    <submittedName>
        <fullName evidence="8">S-layer homology domain-containing protein</fullName>
    </submittedName>
</protein>
<name>A0ABS6FWV8_9BACL</name>
<feature type="signal peptide" evidence="5">
    <location>
        <begin position="1"/>
        <end position="20"/>
    </location>
</feature>
<feature type="domain" description="SLH" evidence="6">
    <location>
        <begin position="152"/>
        <end position="214"/>
    </location>
</feature>
<keyword evidence="9" id="KW-1185">Reference proteome</keyword>
<dbReference type="InterPro" id="IPR001579">
    <property type="entry name" value="Glyco_hydro_18_chit_AS"/>
</dbReference>
<organism evidence="8 9">
    <name type="scientific">Paenibacillus brevis</name>
    <dbReference type="NCBI Taxonomy" id="2841508"/>
    <lineage>
        <taxon>Bacteria</taxon>
        <taxon>Bacillati</taxon>
        <taxon>Bacillota</taxon>
        <taxon>Bacilli</taxon>
        <taxon>Bacillales</taxon>
        <taxon>Paenibacillaceae</taxon>
        <taxon>Paenibacillus</taxon>
    </lineage>
</organism>
<feature type="chain" id="PRO_5045880430" evidence="5">
    <location>
        <begin position="21"/>
        <end position="536"/>
    </location>
</feature>
<dbReference type="Pfam" id="PF00704">
    <property type="entry name" value="Glyco_hydro_18"/>
    <property type="match status" value="1"/>
</dbReference>
<keyword evidence="5" id="KW-0732">Signal</keyword>
<dbReference type="InterPro" id="IPR001223">
    <property type="entry name" value="Glyco_hydro18_cat"/>
</dbReference>
<evidence type="ECO:0000259" key="7">
    <source>
        <dbReference type="PROSITE" id="PS51910"/>
    </source>
</evidence>
<proteinExistence type="inferred from homology"/>
<evidence type="ECO:0000313" key="8">
    <source>
        <dbReference type="EMBL" id="MBU5674720.1"/>
    </source>
</evidence>
<dbReference type="InterPro" id="IPR001119">
    <property type="entry name" value="SLH_dom"/>
</dbReference>
<accession>A0ABS6FWV8</accession>
<evidence type="ECO:0000256" key="5">
    <source>
        <dbReference type="SAM" id="SignalP"/>
    </source>
</evidence>
<dbReference type="PROSITE" id="PS51910">
    <property type="entry name" value="GH18_2"/>
    <property type="match status" value="1"/>
</dbReference>
<evidence type="ECO:0000313" key="9">
    <source>
        <dbReference type="Proteomes" id="UP000743001"/>
    </source>
</evidence>
<keyword evidence="2 3" id="KW-0326">Glycosidase</keyword>
<feature type="domain" description="GH18" evidence="7">
    <location>
        <begin position="211"/>
        <end position="529"/>
    </location>
</feature>
<dbReference type="Pfam" id="PF00395">
    <property type="entry name" value="SLH"/>
    <property type="match status" value="3"/>
</dbReference>
<dbReference type="PANTHER" id="PTHR46066">
    <property type="entry name" value="CHITINASE DOMAIN-CONTAINING PROTEIN 1 FAMILY MEMBER"/>
    <property type="match status" value="1"/>
</dbReference>
<comment type="similarity">
    <text evidence="4">Belongs to the glycosyl hydrolase 18 family.</text>
</comment>
<evidence type="ECO:0000256" key="1">
    <source>
        <dbReference type="ARBA" id="ARBA00022801"/>
    </source>
</evidence>
<feature type="domain" description="SLH" evidence="6">
    <location>
        <begin position="26"/>
        <end position="86"/>
    </location>
</feature>
<gene>
    <name evidence="8" type="ORF">KQJ23_23075</name>
</gene>
<evidence type="ECO:0000256" key="2">
    <source>
        <dbReference type="ARBA" id="ARBA00023295"/>
    </source>
</evidence>
<dbReference type="EMBL" id="JAHLQJ010000036">
    <property type="protein sequence ID" value="MBU5674720.1"/>
    <property type="molecule type" value="Genomic_DNA"/>
</dbReference>
<evidence type="ECO:0000256" key="3">
    <source>
        <dbReference type="RuleBase" id="RU000489"/>
    </source>
</evidence>
<keyword evidence="1 3" id="KW-0378">Hydrolase</keyword>
<dbReference type="InterPro" id="IPR011583">
    <property type="entry name" value="Chitinase_II/V-like_cat"/>
</dbReference>
<dbReference type="SMART" id="SM00636">
    <property type="entry name" value="Glyco_18"/>
    <property type="match status" value="1"/>
</dbReference>